<comment type="caution">
    <text evidence="4">The sequence shown here is derived from an EMBL/GenBank/DDBJ whole genome shotgun (WGS) entry which is preliminary data.</text>
</comment>
<dbReference type="GO" id="GO:0042826">
    <property type="term" value="F:histone deacetylase binding"/>
    <property type="evidence" value="ECO:0007669"/>
    <property type="project" value="TreeGrafter"/>
</dbReference>
<feature type="non-terminal residue" evidence="4">
    <location>
        <position position="136"/>
    </location>
</feature>
<dbReference type="GO" id="GO:0032259">
    <property type="term" value="P:methylation"/>
    <property type="evidence" value="ECO:0007669"/>
    <property type="project" value="UniProtKB-KW"/>
</dbReference>
<keyword evidence="3" id="KW-0949">S-adenosyl-L-methionine</keyword>
<keyword evidence="1" id="KW-0489">Methyltransferase</keyword>
<proteinExistence type="predicted"/>
<evidence type="ECO:0000256" key="3">
    <source>
        <dbReference type="ARBA" id="ARBA00022691"/>
    </source>
</evidence>
<dbReference type="PANTHER" id="PTHR46165">
    <property type="entry name" value="SET AND MYND DOMAIN-CONTAINING PROTEIN 4"/>
    <property type="match status" value="1"/>
</dbReference>
<reference evidence="4 5" key="1">
    <citation type="submission" date="2015-09" db="EMBL/GenBank/DDBJ databases">
        <title>Draft genome of the scarab beetle Oryctes borbonicus.</title>
        <authorList>
            <person name="Meyer J.M."/>
            <person name="Markov G.V."/>
            <person name="Baskaran P."/>
            <person name="Herrmann M."/>
            <person name="Sommer R.J."/>
            <person name="Roedelsperger C."/>
        </authorList>
    </citation>
    <scope>NUCLEOTIDE SEQUENCE [LARGE SCALE GENOMIC DNA]</scope>
    <source>
        <strain evidence="4">OB123</strain>
        <tissue evidence="4">Whole animal</tissue>
    </source>
</reference>
<keyword evidence="2" id="KW-0808">Transferase</keyword>
<evidence type="ECO:0000256" key="2">
    <source>
        <dbReference type="ARBA" id="ARBA00022679"/>
    </source>
</evidence>
<dbReference type="InterPro" id="IPR052097">
    <property type="entry name" value="SET-MYND_domain_protein"/>
</dbReference>
<dbReference type="SUPFAM" id="SSF48452">
    <property type="entry name" value="TPR-like"/>
    <property type="match status" value="1"/>
</dbReference>
<dbReference type="InterPro" id="IPR011990">
    <property type="entry name" value="TPR-like_helical_dom_sf"/>
</dbReference>
<dbReference type="PANTHER" id="PTHR46165:SF2">
    <property type="entry name" value="SET AND MYND DOMAIN-CONTAINING PROTEIN 4"/>
    <property type="match status" value="1"/>
</dbReference>
<accession>A0A0T6ATE6</accession>
<dbReference type="OrthoDB" id="6746431at2759"/>
<organism evidence="4 5">
    <name type="scientific">Oryctes borbonicus</name>
    <dbReference type="NCBI Taxonomy" id="1629725"/>
    <lineage>
        <taxon>Eukaryota</taxon>
        <taxon>Metazoa</taxon>
        <taxon>Ecdysozoa</taxon>
        <taxon>Arthropoda</taxon>
        <taxon>Hexapoda</taxon>
        <taxon>Insecta</taxon>
        <taxon>Pterygota</taxon>
        <taxon>Neoptera</taxon>
        <taxon>Endopterygota</taxon>
        <taxon>Coleoptera</taxon>
        <taxon>Polyphaga</taxon>
        <taxon>Scarabaeiformia</taxon>
        <taxon>Scarabaeidae</taxon>
        <taxon>Dynastinae</taxon>
        <taxon>Oryctes</taxon>
    </lineage>
</organism>
<sequence>KTSTKCNTLSDQFRKQGNELFVKGKWSQSLEHFTKALCVAENQSEPYSLALANRSAALYSLSYYQYSLSDINRCLRNYPDKLKYKVYVRKINCYHKIGFADEAKATFKEAVDFVNGNRKFTEEEKEYYIKKLQDTE</sequence>
<protein>
    <submittedName>
        <fullName evidence="4">Tetratricopeptide repeat-containing protein</fullName>
    </submittedName>
</protein>
<dbReference type="GO" id="GO:0005634">
    <property type="term" value="C:nucleus"/>
    <property type="evidence" value="ECO:0007669"/>
    <property type="project" value="TreeGrafter"/>
</dbReference>
<keyword evidence="5" id="KW-1185">Reference proteome</keyword>
<dbReference type="AlphaFoldDB" id="A0A0T6ATE6"/>
<evidence type="ECO:0000313" key="5">
    <source>
        <dbReference type="Proteomes" id="UP000051574"/>
    </source>
</evidence>
<evidence type="ECO:0000256" key="1">
    <source>
        <dbReference type="ARBA" id="ARBA00022603"/>
    </source>
</evidence>
<dbReference type="GO" id="GO:0005737">
    <property type="term" value="C:cytoplasm"/>
    <property type="evidence" value="ECO:0007669"/>
    <property type="project" value="TreeGrafter"/>
</dbReference>
<evidence type="ECO:0000313" key="4">
    <source>
        <dbReference type="EMBL" id="KRT78448.1"/>
    </source>
</evidence>
<feature type="non-terminal residue" evidence="4">
    <location>
        <position position="1"/>
    </location>
</feature>
<dbReference type="Proteomes" id="UP000051574">
    <property type="component" value="Unassembled WGS sequence"/>
</dbReference>
<dbReference type="EMBL" id="LJIG01022839">
    <property type="protein sequence ID" value="KRT78448.1"/>
    <property type="molecule type" value="Genomic_DNA"/>
</dbReference>
<name>A0A0T6ATE6_9SCAR</name>
<dbReference type="Gene3D" id="1.25.40.10">
    <property type="entry name" value="Tetratricopeptide repeat domain"/>
    <property type="match status" value="1"/>
</dbReference>
<dbReference type="GO" id="GO:0008168">
    <property type="term" value="F:methyltransferase activity"/>
    <property type="evidence" value="ECO:0007669"/>
    <property type="project" value="UniProtKB-KW"/>
</dbReference>
<gene>
    <name evidence="4" type="ORF">AMK59_7227</name>
</gene>